<feature type="non-terminal residue" evidence="1">
    <location>
        <position position="52"/>
    </location>
</feature>
<dbReference type="EMBL" id="OY731403">
    <property type="protein sequence ID" value="CAJ1965374.1"/>
    <property type="molecule type" value="Genomic_DNA"/>
</dbReference>
<evidence type="ECO:0000313" key="1">
    <source>
        <dbReference type="EMBL" id="CAJ1965374.1"/>
    </source>
</evidence>
<proteinExistence type="predicted"/>
<name>A0AA86SMC7_9FABA</name>
<dbReference type="Gramene" id="rna-AYBTSS11_LOCUS20806">
    <property type="protein sequence ID" value="CAJ1965374.1"/>
    <property type="gene ID" value="gene-AYBTSS11_LOCUS20806"/>
</dbReference>
<evidence type="ECO:0000313" key="2">
    <source>
        <dbReference type="Proteomes" id="UP001189624"/>
    </source>
</evidence>
<keyword evidence="2" id="KW-1185">Reference proteome</keyword>
<sequence>AWRRITDIRNINSSSTIEAPPHPALLKNEDIVCHRKDRHHLMKDTTYACHQI</sequence>
<reference evidence="1" key="1">
    <citation type="submission" date="2023-10" db="EMBL/GenBank/DDBJ databases">
        <authorList>
            <person name="Domelevo Entfellner J.-B."/>
        </authorList>
    </citation>
    <scope>NUCLEOTIDE SEQUENCE</scope>
</reference>
<accession>A0AA86SMC7</accession>
<organism evidence="1 2">
    <name type="scientific">Sphenostylis stenocarpa</name>
    <dbReference type="NCBI Taxonomy" id="92480"/>
    <lineage>
        <taxon>Eukaryota</taxon>
        <taxon>Viridiplantae</taxon>
        <taxon>Streptophyta</taxon>
        <taxon>Embryophyta</taxon>
        <taxon>Tracheophyta</taxon>
        <taxon>Spermatophyta</taxon>
        <taxon>Magnoliopsida</taxon>
        <taxon>eudicotyledons</taxon>
        <taxon>Gunneridae</taxon>
        <taxon>Pentapetalae</taxon>
        <taxon>rosids</taxon>
        <taxon>fabids</taxon>
        <taxon>Fabales</taxon>
        <taxon>Fabaceae</taxon>
        <taxon>Papilionoideae</taxon>
        <taxon>50 kb inversion clade</taxon>
        <taxon>NPAAA clade</taxon>
        <taxon>indigoferoid/millettioid clade</taxon>
        <taxon>Phaseoleae</taxon>
        <taxon>Sphenostylis</taxon>
    </lineage>
</organism>
<gene>
    <name evidence="1" type="ORF">AYBTSS11_LOCUS20806</name>
</gene>
<dbReference type="Proteomes" id="UP001189624">
    <property type="component" value="Chromosome 6"/>
</dbReference>
<protein>
    <submittedName>
        <fullName evidence="1">Uncharacterized protein</fullName>
    </submittedName>
</protein>
<feature type="non-terminal residue" evidence="1">
    <location>
        <position position="1"/>
    </location>
</feature>
<dbReference type="AlphaFoldDB" id="A0AA86SMC7"/>